<dbReference type="InterPro" id="IPR001584">
    <property type="entry name" value="Integrase_cat-core"/>
</dbReference>
<feature type="compositionally biased region" description="Basic and acidic residues" evidence="11">
    <location>
        <begin position="13"/>
        <end position="33"/>
    </location>
</feature>
<dbReference type="SUPFAM" id="SSF53098">
    <property type="entry name" value="Ribonuclease H-like"/>
    <property type="match status" value="1"/>
</dbReference>
<keyword evidence="8" id="KW-0695">RNA-directed DNA polymerase</keyword>
<dbReference type="InterPro" id="IPR001878">
    <property type="entry name" value="Znf_CCHC"/>
</dbReference>
<protein>
    <recommendedName>
        <fullName evidence="9">Gypsy retrotransposon integrase-like protein 1</fullName>
        <ecNumber evidence="2">3.1.26.4</ecNumber>
    </recommendedName>
</protein>
<accession>A0A8C6NUL3</accession>
<dbReference type="Proteomes" id="UP000694548">
    <property type="component" value="Chromosome sgr03"/>
</dbReference>
<dbReference type="PROSITE" id="PS50878">
    <property type="entry name" value="RT_POL"/>
    <property type="match status" value="1"/>
</dbReference>
<dbReference type="Gene3D" id="1.10.4020.10">
    <property type="entry name" value="DNA breaking-rejoining enzymes"/>
    <property type="match status" value="1"/>
</dbReference>
<dbReference type="Gene3D" id="3.10.20.370">
    <property type="match status" value="1"/>
</dbReference>
<evidence type="ECO:0000256" key="2">
    <source>
        <dbReference type="ARBA" id="ARBA00012180"/>
    </source>
</evidence>
<dbReference type="GO" id="GO:0003964">
    <property type="term" value="F:RNA-directed DNA polymerase activity"/>
    <property type="evidence" value="ECO:0007669"/>
    <property type="project" value="UniProtKB-KW"/>
</dbReference>
<dbReference type="PROSITE" id="PS50158">
    <property type="entry name" value="ZF_CCHC"/>
    <property type="match status" value="1"/>
</dbReference>
<dbReference type="FunFam" id="3.30.420.10:FF:000032">
    <property type="entry name" value="Retrovirus-related Pol polyprotein from transposon 297-like Protein"/>
    <property type="match status" value="1"/>
</dbReference>
<dbReference type="Pfam" id="PF22938">
    <property type="entry name" value="Integrase_p58_C"/>
    <property type="match status" value="1"/>
</dbReference>
<dbReference type="PROSITE" id="PS50994">
    <property type="entry name" value="INTEGRASE"/>
    <property type="match status" value="1"/>
</dbReference>
<dbReference type="EC" id="3.1.26.4" evidence="2"/>
<proteinExistence type="inferred from homology"/>
<reference evidence="15" key="3">
    <citation type="submission" date="2025-09" db="UniProtKB">
        <authorList>
            <consortium name="Ensembl"/>
        </authorList>
    </citation>
    <scope>IDENTIFICATION</scope>
</reference>
<dbReference type="SUPFAM" id="SSF56672">
    <property type="entry name" value="DNA/RNA polymerases"/>
    <property type="match status" value="1"/>
</dbReference>
<dbReference type="Ensembl" id="ENSNFUT00015027672.1">
    <property type="protein sequence ID" value="ENSNFUP00015026483.1"/>
    <property type="gene ID" value="ENSNFUG00015012839.1"/>
</dbReference>
<dbReference type="InterPro" id="IPR050951">
    <property type="entry name" value="Retrovirus_Pol_polyprotein"/>
</dbReference>
<dbReference type="InterPro" id="IPR012337">
    <property type="entry name" value="RNaseH-like_sf"/>
</dbReference>
<evidence type="ECO:0000259" key="13">
    <source>
        <dbReference type="PROSITE" id="PS50878"/>
    </source>
</evidence>
<keyword evidence="5" id="KW-0540">Nuclease</keyword>
<feature type="region of interest" description="Disordered" evidence="11">
    <location>
        <begin position="562"/>
        <end position="593"/>
    </location>
</feature>
<evidence type="ECO:0000256" key="5">
    <source>
        <dbReference type="ARBA" id="ARBA00022722"/>
    </source>
</evidence>
<dbReference type="GO" id="GO:0004523">
    <property type="term" value="F:RNA-DNA hybrid ribonuclease activity"/>
    <property type="evidence" value="ECO:0007669"/>
    <property type="project" value="UniProtKB-EC"/>
</dbReference>
<feature type="domain" description="CCHC-type" evidence="12">
    <location>
        <begin position="356"/>
        <end position="370"/>
    </location>
</feature>
<evidence type="ECO:0000259" key="12">
    <source>
        <dbReference type="PROSITE" id="PS50158"/>
    </source>
</evidence>
<evidence type="ECO:0000313" key="15">
    <source>
        <dbReference type="Ensembl" id="ENSNFUP00015026483.1"/>
    </source>
</evidence>
<dbReference type="Gene3D" id="3.10.10.10">
    <property type="entry name" value="HIV Type 1 Reverse Transcriptase, subunit A, domain 1"/>
    <property type="match status" value="1"/>
</dbReference>
<dbReference type="PANTHER" id="PTHR37984">
    <property type="entry name" value="PROTEIN CBG26694"/>
    <property type="match status" value="1"/>
</dbReference>
<dbReference type="Gene3D" id="3.30.70.270">
    <property type="match status" value="2"/>
</dbReference>
<keyword evidence="6" id="KW-0255">Endonuclease</keyword>
<feature type="domain" description="Integrase catalytic" evidence="14">
    <location>
        <begin position="727"/>
        <end position="885"/>
    </location>
</feature>
<evidence type="ECO:0000256" key="1">
    <source>
        <dbReference type="ARBA" id="ARBA00010879"/>
    </source>
</evidence>
<dbReference type="InterPro" id="IPR054465">
    <property type="entry name" value="Integrase_p58-like_C"/>
</dbReference>
<evidence type="ECO:0000256" key="10">
    <source>
        <dbReference type="PROSITE-ProRule" id="PRU00047"/>
    </source>
</evidence>
<dbReference type="FunFam" id="3.30.70.270:FF:000026">
    <property type="entry name" value="Transposon Ty3-G Gag-Pol polyprotein"/>
    <property type="match status" value="1"/>
</dbReference>
<dbReference type="Gene3D" id="3.30.420.10">
    <property type="entry name" value="Ribonuclease H-like superfamily/Ribonuclease H"/>
    <property type="match status" value="1"/>
</dbReference>
<dbReference type="Pfam" id="PF02023">
    <property type="entry name" value="SCAN"/>
    <property type="match status" value="1"/>
</dbReference>
<dbReference type="InterPro" id="IPR003309">
    <property type="entry name" value="SCAN_dom"/>
</dbReference>
<dbReference type="InterPro" id="IPR036397">
    <property type="entry name" value="RNaseH_sf"/>
</dbReference>
<dbReference type="InterPro" id="IPR041588">
    <property type="entry name" value="Integrase_H2C2"/>
</dbReference>
<dbReference type="InterPro" id="IPR041373">
    <property type="entry name" value="RT_RNaseH"/>
</dbReference>
<organism evidence="15 16">
    <name type="scientific">Nothobranchius furzeri</name>
    <name type="common">Turquoise killifish</name>
    <dbReference type="NCBI Taxonomy" id="105023"/>
    <lineage>
        <taxon>Eukaryota</taxon>
        <taxon>Metazoa</taxon>
        <taxon>Chordata</taxon>
        <taxon>Craniata</taxon>
        <taxon>Vertebrata</taxon>
        <taxon>Euteleostomi</taxon>
        <taxon>Actinopterygii</taxon>
        <taxon>Neopterygii</taxon>
        <taxon>Teleostei</taxon>
        <taxon>Neoteleostei</taxon>
        <taxon>Acanthomorphata</taxon>
        <taxon>Ovalentaria</taxon>
        <taxon>Atherinomorphae</taxon>
        <taxon>Cyprinodontiformes</taxon>
        <taxon>Nothobranchiidae</taxon>
        <taxon>Nothobranchius</taxon>
    </lineage>
</organism>
<keyword evidence="7" id="KW-0378">Hydrolase</keyword>
<reference evidence="15" key="1">
    <citation type="submission" date="2014-08" db="EMBL/GenBank/DDBJ databases">
        <authorList>
            <person name="Senf B."/>
            <person name="Petzold A."/>
            <person name="Downie B.R."/>
            <person name="Koch P."/>
            <person name="Platzer M."/>
        </authorList>
    </citation>
    <scope>NUCLEOTIDE SEQUENCE [LARGE SCALE GENOMIC DNA]</scope>
    <source>
        <strain evidence="15">GRZ</strain>
    </source>
</reference>
<keyword evidence="4" id="KW-0548">Nucleotidyltransferase</keyword>
<dbReference type="GO" id="GO:0008270">
    <property type="term" value="F:zinc ion binding"/>
    <property type="evidence" value="ECO:0007669"/>
    <property type="project" value="UniProtKB-KW"/>
</dbReference>
<keyword evidence="10" id="KW-0862">Zinc</keyword>
<evidence type="ECO:0000313" key="16">
    <source>
        <dbReference type="Proteomes" id="UP000694548"/>
    </source>
</evidence>
<evidence type="ECO:0000256" key="3">
    <source>
        <dbReference type="ARBA" id="ARBA00022679"/>
    </source>
</evidence>
<feature type="region of interest" description="Disordered" evidence="11">
    <location>
        <begin position="1"/>
        <end position="90"/>
    </location>
</feature>
<dbReference type="FunFam" id="3.10.20.370:FF:000001">
    <property type="entry name" value="Retrovirus-related Pol polyprotein from transposon 17.6-like protein"/>
    <property type="match status" value="1"/>
</dbReference>
<keyword evidence="16" id="KW-1185">Reference proteome</keyword>
<dbReference type="SUPFAM" id="SSF47353">
    <property type="entry name" value="Retrovirus capsid dimerization domain-like"/>
    <property type="match status" value="1"/>
</dbReference>
<dbReference type="CDD" id="cd01647">
    <property type="entry name" value="RT_LTR"/>
    <property type="match status" value="1"/>
</dbReference>
<feature type="compositionally biased region" description="Low complexity" evidence="11">
    <location>
        <begin position="78"/>
        <end position="90"/>
    </location>
</feature>
<dbReference type="GeneTree" id="ENSGT01050000244855"/>
<dbReference type="Pfam" id="PF00078">
    <property type="entry name" value="RVT_1"/>
    <property type="match status" value="1"/>
</dbReference>
<evidence type="ECO:0000256" key="9">
    <source>
        <dbReference type="ARBA" id="ARBA00039658"/>
    </source>
</evidence>
<dbReference type="InterPro" id="IPR000477">
    <property type="entry name" value="RT_dom"/>
</dbReference>
<name>A0A8C6NUL3_NOTFU</name>
<comment type="similarity">
    <text evidence="1">Belongs to the beta type-B retroviral polymerase family. HERV class-II K(HML-2) pol subfamily.</text>
</comment>
<reference evidence="15" key="2">
    <citation type="submission" date="2025-08" db="UniProtKB">
        <authorList>
            <consortium name="Ensembl"/>
        </authorList>
    </citation>
    <scope>IDENTIFICATION</scope>
</reference>
<keyword evidence="10" id="KW-0479">Metal-binding</keyword>
<evidence type="ECO:0000256" key="7">
    <source>
        <dbReference type="ARBA" id="ARBA00022801"/>
    </source>
</evidence>
<evidence type="ECO:0000256" key="8">
    <source>
        <dbReference type="ARBA" id="ARBA00022918"/>
    </source>
</evidence>
<dbReference type="CDD" id="cd09274">
    <property type="entry name" value="RNase_HI_RT_Ty3"/>
    <property type="match status" value="1"/>
</dbReference>
<dbReference type="Gene3D" id="1.10.340.70">
    <property type="match status" value="1"/>
</dbReference>
<evidence type="ECO:0000256" key="4">
    <source>
        <dbReference type="ARBA" id="ARBA00022695"/>
    </source>
</evidence>
<evidence type="ECO:0000256" key="6">
    <source>
        <dbReference type="ARBA" id="ARBA00022759"/>
    </source>
</evidence>
<dbReference type="GO" id="GO:0003676">
    <property type="term" value="F:nucleic acid binding"/>
    <property type="evidence" value="ECO:0007669"/>
    <property type="project" value="InterPro"/>
</dbReference>
<evidence type="ECO:0000259" key="14">
    <source>
        <dbReference type="PROSITE" id="PS50994"/>
    </source>
</evidence>
<dbReference type="InterPro" id="IPR043502">
    <property type="entry name" value="DNA/RNA_pol_sf"/>
</dbReference>
<dbReference type="Pfam" id="PF17921">
    <property type="entry name" value="Integrase_H2C2"/>
    <property type="match status" value="1"/>
</dbReference>
<sequence>MSGFELQAFLESPSRRQLETCRKQDLLELKGDIDEGEEDADGATAGGGEKDPADGRQTPKRSEGQKTPPLSLPRYDPSSSESRTSSPDTARLQLRLARLKQEAEDKQRQRDFEMRKLELEAETKIRLRRLELEIQAQQPVHRRDVPDTGLGMVPERPDVGKCMTLMPPFREAEVDSYFTAFERLATALCWPREVWPLLLQCKLSGKAQQVMASLSVQDSSDYDTVKEAVLHAYELVPEAYRQKFRSLRKRDGSQTFVEFSSEKSLLFDKWVLASKVTTISELKELILLEEFKRCLPERIVLYLNEQKVTTLSAAAILADEFALTHCIKVEDRVRHERHYAVKPRTPGISGMRSPPRCFYCHKPGHGVKDCLLLKKKKDRSDSEREVAFLSQTLPKSSRKMLDKTFEPFVFSGSVSLGDNETCSVPVKILRDTGASQTLILNSVLPFNDTSFTNVSVLLKGLTSEVVSCPLHEINLNSELVSGRFKVAVCSALPVAGIALLLGNDIAGGAVVPTPQVVENPMILECGKSPPGISPACVVTRSSAKKDVENLLNVSALFEGSGTRPLFHDQPQETVPVEDVPEDSSESQDDKDLISQTTLITEQKRDKALDKCFSAVSDSEEKPVGYYLQEGVLMRYWRNPRAEKAPWGRVSQVVIPHCFRHQIIALAHESKWSGHLGIKKTYLAVLDHFFWPGMKKDVATFCKQCHTCQLVGKPNQPITKVPLSPIPVIGNPFDHIVVDCVGPLPRTQTGKKYMLTIMCRATRFPEAIPLSSVTTKSVIKALNGFFSLFGLPRVIQTDQGSNFTSDLFKKVAESLGVKHIMSSPYHPESQGVLERWHQTFKSMLRKYCYSTGRQWDEGVPFLLFAAREASQESLGYSPAQLVFGHTPRGPLQALKERFLRSPSSKKAKVTRYVKLFRSRLRHANEVAREHLKHAQSSMKVSFDKRSKHREHFPGDQVLVLTQTSGDSMTTRFEGPFEVSHKVGNNTYAIKTPKRRGSVRVCHSNLLKPYVSQVTLQKVSSDAPVCAAGVISTSLNPEEQGTSSFAIMSPRLTNSAALSKLDEKLSHLDSGQRGDLYVLVNSHLSLFSDIPTRTTVCYHDVVLTEPTPIKQHPYRVSPDKRALMKQETDYLIRNGLAIPSCSPWSSPCLIERKPDGSPRFITDYRKVNVVTVSDSYPLPRIDDCIDRVGMSTFVTKIDLLKGYWQVPLTDAASEISAFVTPDAFLQYTVMPFGMKNAPATFQRLINTVTAGLDCCSAYLDDLVVHTTSWEDHMKTLTELFDRLAAARLTVNLAKCEFVRATVSYLGKEVGHGFVRMLSDKVKSVSEFPVPRTRRELRRFLGMVGYYRCFCNNFATVVCPLTQLLSPKVPFKWNQEAQAAFTSCKLLLTNAPILKAPDLAKPFFMEVDASQVGAGAVLLQNDENGLVHPVAYFSKKFSPCQTRYSTVEKETLALLMALQHFHVYVGSGDKPLTVYTDHNPLTFLARMFNHNQRLMRWALLLQEFHLVIKHKKGTENVMADCLSRVAEVDEGKIE</sequence>
<dbReference type="Pfam" id="PF17917">
    <property type="entry name" value="RT_RNaseH"/>
    <property type="match status" value="1"/>
</dbReference>
<dbReference type="Pfam" id="PF00665">
    <property type="entry name" value="rve"/>
    <property type="match status" value="1"/>
</dbReference>
<dbReference type="InterPro" id="IPR043128">
    <property type="entry name" value="Rev_trsase/Diguanyl_cyclase"/>
</dbReference>
<dbReference type="GO" id="GO:0015074">
    <property type="term" value="P:DNA integration"/>
    <property type="evidence" value="ECO:0007669"/>
    <property type="project" value="InterPro"/>
</dbReference>
<feature type="domain" description="Reverse transcriptase" evidence="13">
    <location>
        <begin position="1130"/>
        <end position="1307"/>
    </location>
</feature>
<dbReference type="PANTHER" id="PTHR37984:SF5">
    <property type="entry name" value="PROTEIN NYNRIN-LIKE"/>
    <property type="match status" value="1"/>
</dbReference>
<dbReference type="FunFam" id="1.10.340.70:FF:000001">
    <property type="entry name" value="Retrovirus-related Pol polyprotein from transposon gypsy-like Protein"/>
    <property type="match status" value="1"/>
</dbReference>
<keyword evidence="10" id="KW-0863">Zinc-finger</keyword>
<evidence type="ECO:0000256" key="11">
    <source>
        <dbReference type="SAM" id="MobiDB-lite"/>
    </source>
</evidence>
<keyword evidence="3" id="KW-0808">Transferase</keyword>
<dbReference type="InterPro" id="IPR038269">
    <property type="entry name" value="SCAN_sf"/>
</dbReference>